<accession>A0A8J3I735</accession>
<comment type="caution">
    <text evidence="1">The sequence shown here is derived from an EMBL/GenBank/DDBJ whole genome shotgun (WGS) entry which is preliminary data.</text>
</comment>
<sequence>MFMLSATFTEHMREFRAKRLLQISANQEIPVSINLQLRKLILHIVPFSAFALGERIDLRLT</sequence>
<reference evidence="1" key="1">
    <citation type="submission" date="2020-10" db="EMBL/GenBank/DDBJ databases">
        <title>Taxonomic study of unclassified bacteria belonging to the class Ktedonobacteria.</title>
        <authorList>
            <person name="Yabe S."/>
            <person name="Wang C.M."/>
            <person name="Zheng Y."/>
            <person name="Sakai Y."/>
            <person name="Cavaletti L."/>
            <person name="Monciardini P."/>
            <person name="Donadio S."/>
        </authorList>
    </citation>
    <scope>NUCLEOTIDE SEQUENCE</scope>
    <source>
        <strain evidence="1">SOSP1-1</strain>
    </source>
</reference>
<evidence type="ECO:0000313" key="2">
    <source>
        <dbReference type="Proteomes" id="UP000612362"/>
    </source>
</evidence>
<protein>
    <submittedName>
        <fullName evidence="1">Uncharacterized protein</fullName>
    </submittedName>
</protein>
<dbReference type="EMBL" id="BNJF01000003">
    <property type="protein sequence ID" value="GHO47257.1"/>
    <property type="molecule type" value="Genomic_DNA"/>
</dbReference>
<evidence type="ECO:0000313" key="1">
    <source>
        <dbReference type="EMBL" id="GHO47257.1"/>
    </source>
</evidence>
<organism evidence="1 2">
    <name type="scientific">Ktedonospora formicarum</name>
    <dbReference type="NCBI Taxonomy" id="2778364"/>
    <lineage>
        <taxon>Bacteria</taxon>
        <taxon>Bacillati</taxon>
        <taxon>Chloroflexota</taxon>
        <taxon>Ktedonobacteria</taxon>
        <taxon>Ktedonobacterales</taxon>
        <taxon>Ktedonobacteraceae</taxon>
        <taxon>Ktedonospora</taxon>
    </lineage>
</organism>
<name>A0A8J3I735_9CHLR</name>
<keyword evidence="2" id="KW-1185">Reference proteome</keyword>
<dbReference type="AlphaFoldDB" id="A0A8J3I735"/>
<proteinExistence type="predicted"/>
<dbReference type="Proteomes" id="UP000612362">
    <property type="component" value="Unassembled WGS sequence"/>
</dbReference>
<gene>
    <name evidence="1" type="ORF">KSX_54200</name>
</gene>